<reference evidence="3" key="1">
    <citation type="submission" date="2022-06" db="EMBL/GenBank/DDBJ databases">
        <authorList>
            <person name="Berger JAMES D."/>
            <person name="Berger JAMES D."/>
        </authorList>
    </citation>
    <scope>NUCLEOTIDE SEQUENCE [LARGE SCALE GENOMIC DNA]</scope>
</reference>
<dbReference type="Proteomes" id="UP000050795">
    <property type="component" value="Unassembled WGS sequence"/>
</dbReference>
<protein>
    <recommendedName>
        <fullName evidence="5">Tetraspanin</fullName>
    </recommendedName>
</protein>
<name>A0AA85IU20_TRIRE</name>
<feature type="transmembrane region" description="Helical" evidence="2">
    <location>
        <begin position="20"/>
        <end position="41"/>
    </location>
</feature>
<dbReference type="AlphaFoldDB" id="A0AA85IU20"/>
<keyword evidence="2" id="KW-0472">Membrane</keyword>
<proteinExistence type="predicted"/>
<feature type="transmembrane region" description="Helical" evidence="2">
    <location>
        <begin position="245"/>
        <end position="263"/>
    </location>
</feature>
<evidence type="ECO:0000313" key="3">
    <source>
        <dbReference type="Proteomes" id="UP000050795"/>
    </source>
</evidence>
<sequence>MTKMELSKFWFNNWLRRQNYIIVTLEFAIAILTLYTLIMAVRDIVGPTALLFESMDNLFHSIVMAVDNQYVKSNVNFSDPESLHLYKLLRGPTPTLIFIHLLVIVFNSICIVFASICRADYFMKINIVVMSFLLIADAGVFLTLVYINRKTHMYSLIRELEVLECCGIYTYTEWLNPSINWKREVTYDNVTYEIDLPISCCPDLIPTQPPGCAQVEICGQPFSQGCGEMLLQHTFFHTTSIPERLYTLLYFVSHILTITLYIIKMNLTERKNENQSLFYEGRLFEDGKSTDDTETAEEPEEVLRGPGTSRRITGFISQQKITHKSDSYMY</sequence>
<organism evidence="3 4">
    <name type="scientific">Trichobilharzia regenti</name>
    <name type="common">Nasal bird schistosome</name>
    <dbReference type="NCBI Taxonomy" id="157069"/>
    <lineage>
        <taxon>Eukaryota</taxon>
        <taxon>Metazoa</taxon>
        <taxon>Spiralia</taxon>
        <taxon>Lophotrochozoa</taxon>
        <taxon>Platyhelminthes</taxon>
        <taxon>Trematoda</taxon>
        <taxon>Digenea</taxon>
        <taxon>Strigeidida</taxon>
        <taxon>Schistosomatoidea</taxon>
        <taxon>Schistosomatidae</taxon>
        <taxon>Trichobilharzia</taxon>
    </lineage>
</organism>
<evidence type="ECO:0000313" key="4">
    <source>
        <dbReference type="WBParaSite" id="TREG1_112410.1"/>
    </source>
</evidence>
<dbReference type="WBParaSite" id="TREG1_112410.1">
    <property type="protein sequence ID" value="TREG1_112410.1"/>
    <property type="gene ID" value="TREG1_112410"/>
</dbReference>
<evidence type="ECO:0000256" key="1">
    <source>
        <dbReference type="SAM" id="MobiDB-lite"/>
    </source>
</evidence>
<reference evidence="4" key="2">
    <citation type="submission" date="2023-11" db="UniProtKB">
        <authorList>
            <consortium name="WormBaseParasite"/>
        </authorList>
    </citation>
    <scope>IDENTIFICATION</scope>
</reference>
<evidence type="ECO:0008006" key="5">
    <source>
        <dbReference type="Google" id="ProtNLM"/>
    </source>
</evidence>
<keyword evidence="2" id="KW-0812">Transmembrane</keyword>
<keyword evidence="3" id="KW-1185">Reference proteome</keyword>
<feature type="region of interest" description="Disordered" evidence="1">
    <location>
        <begin position="288"/>
        <end position="308"/>
    </location>
</feature>
<evidence type="ECO:0000256" key="2">
    <source>
        <dbReference type="SAM" id="Phobius"/>
    </source>
</evidence>
<feature type="transmembrane region" description="Helical" evidence="2">
    <location>
        <begin position="95"/>
        <end position="115"/>
    </location>
</feature>
<feature type="transmembrane region" description="Helical" evidence="2">
    <location>
        <begin position="127"/>
        <end position="147"/>
    </location>
</feature>
<keyword evidence="2" id="KW-1133">Transmembrane helix</keyword>
<accession>A0AA85IU20</accession>